<dbReference type="SUPFAM" id="SSF49373">
    <property type="entry name" value="Invasin/intimin cell-adhesion fragments"/>
    <property type="match status" value="1"/>
</dbReference>
<feature type="signal peptide" evidence="1">
    <location>
        <begin position="1"/>
        <end position="19"/>
    </location>
</feature>
<evidence type="ECO:0008006" key="4">
    <source>
        <dbReference type="Google" id="ProtNLM"/>
    </source>
</evidence>
<dbReference type="InterPro" id="IPR008964">
    <property type="entry name" value="Invasin/intimin_cell_adhesion"/>
</dbReference>
<organism evidence="2 3">
    <name type="scientific">Porphyromonas miyakawae</name>
    <dbReference type="NCBI Taxonomy" id="3137470"/>
    <lineage>
        <taxon>Bacteria</taxon>
        <taxon>Pseudomonadati</taxon>
        <taxon>Bacteroidota</taxon>
        <taxon>Bacteroidia</taxon>
        <taxon>Bacteroidales</taxon>
        <taxon>Porphyromonadaceae</taxon>
        <taxon>Porphyromonas</taxon>
    </lineage>
</organism>
<dbReference type="Proteomes" id="UP001628220">
    <property type="component" value="Unassembled WGS sequence"/>
</dbReference>
<keyword evidence="1" id="KW-0732">Signal</keyword>
<evidence type="ECO:0000313" key="3">
    <source>
        <dbReference type="Proteomes" id="UP001628220"/>
    </source>
</evidence>
<reference evidence="2 3" key="1">
    <citation type="journal article" date="2025" name="Int. J. Syst. Evol. Microbiol.">
        <title>Desulfovibrio falkowii sp. nov., Porphyromonas miyakawae sp. nov., Mediterraneibacter flintii sp. nov. and Owariibacterium komagatae gen. nov., sp. nov., isolated from human faeces.</title>
        <authorList>
            <person name="Hamaguchi T."/>
            <person name="Ohara M."/>
            <person name="Hisatomi A."/>
            <person name="Sekiguchi K."/>
            <person name="Takeda J.I."/>
            <person name="Ueyama J."/>
            <person name="Ito M."/>
            <person name="Nishiwaki H."/>
            <person name="Ogi T."/>
            <person name="Hirayama M."/>
            <person name="Ohkuma M."/>
            <person name="Sakamoto M."/>
            <person name="Ohno K."/>
        </authorList>
    </citation>
    <scope>NUCLEOTIDE SEQUENCE [LARGE SCALE GENOMIC DNA]</scope>
    <source>
        <strain evidence="2 3">13CB11C</strain>
    </source>
</reference>
<evidence type="ECO:0000313" key="2">
    <source>
        <dbReference type="EMBL" id="GAB1252055.1"/>
    </source>
</evidence>
<gene>
    <name evidence="2" type="ORF">Tsumi_11610</name>
</gene>
<dbReference type="RefSeq" id="WP_411915825.1">
    <property type="nucleotide sequence ID" value="NZ_BAAFSF010000004.1"/>
</dbReference>
<comment type="caution">
    <text evidence="2">The sequence shown here is derived from an EMBL/GenBank/DDBJ whole genome shotgun (WGS) entry which is preliminary data.</text>
</comment>
<sequence>MKKLFASALVLSFGFLLLATSCEPKTKWPKIDVQSVSVQRAFVSLRVGRTHTANDIEVVPLGAADPVLESSNTEVATVEGLVITAVGPGEADIVIKAGDKTCGIKVLVKK</sequence>
<protein>
    <recommendedName>
        <fullName evidence="4">BIG2 domain-containing protein</fullName>
    </recommendedName>
</protein>
<keyword evidence="3" id="KW-1185">Reference proteome</keyword>
<feature type="chain" id="PRO_5047163874" description="BIG2 domain-containing protein" evidence="1">
    <location>
        <begin position="20"/>
        <end position="110"/>
    </location>
</feature>
<name>A0ABQ0E2W3_9PORP</name>
<accession>A0ABQ0E2W3</accession>
<evidence type="ECO:0000256" key="1">
    <source>
        <dbReference type="SAM" id="SignalP"/>
    </source>
</evidence>
<dbReference type="EMBL" id="BAAFSF010000004">
    <property type="protein sequence ID" value="GAB1252055.1"/>
    <property type="molecule type" value="Genomic_DNA"/>
</dbReference>
<dbReference type="Gene3D" id="2.60.40.1080">
    <property type="match status" value="1"/>
</dbReference>
<proteinExistence type="predicted"/>
<dbReference type="PROSITE" id="PS51257">
    <property type="entry name" value="PROKAR_LIPOPROTEIN"/>
    <property type="match status" value="1"/>
</dbReference>